<protein>
    <recommendedName>
        <fullName evidence="1">N-acetyltransferase domain-containing protein</fullName>
    </recommendedName>
</protein>
<dbReference type="InterPro" id="IPR016181">
    <property type="entry name" value="Acyl_CoA_acyltransferase"/>
</dbReference>
<proteinExistence type="predicted"/>
<dbReference type="InterPro" id="IPR000182">
    <property type="entry name" value="GNAT_dom"/>
</dbReference>
<dbReference type="SUPFAM" id="SSF55729">
    <property type="entry name" value="Acyl-CoA N-acyltransferases (Nat)"/>
    <property type="match status" value="1"/>
</dbReference>
<accession>A0A078M9X2</accession>
<evidence type="ECO:0000259" key="1">
    <source>
        <dbReference type="PROSITE" id="PS51186"/>
    </source>
</evidence>
<dbReference type="CDD" id="cd04301">
    <property type="entry name" value="NAT_SF"/>
    <property type="match status" value="1"/>
</dbReference>
<dbReference type="PROSITE" id="PS51186">
    <property type="entry name" value="GNAT"/>
    <property type="match status" value="1"/>
</dbReference>
<dbReference type="PANTHER" id="PTHR41700">
    <property type="entry name" value="GCN5-RELATED N-ACETYLTRANSFERASE"/>
    <property type="match status" value="1"/>
</dbReference>
<dbReference type="HOGENOM" id="CLU_061573_1_0_9"/>
<name>A0A078M9X2_9BACL</name>
<organism evidence="2">
    <name type="scientific">Metalysinibacillus saudimassiliensis</name>
    <dbReference type="NCBI Taxonomy" id="1461583"/>
    <lineage>
        <taxon>Bacteria</taxon>
        <taxon>Bacillati</taxon>
        <taxon>Bacillota</taxon>
        <taxon>Bacilli</taxon>
        <taxon>Bacillales</taxon>
        <taxon>Caryophanaceae</taxon>
        <taxon>Metalysinibacillus</taxon>
    </lineage>
</organism>
<dbReference type="InterPro" id="IPR038764">
    <property type="entry name" value="GNAT_N_AcTrfase_prd"/>
</dbReference>
<feature type="domain" description="N-acetyltransferase" evidence="1">
    <location>
        <begin position="5"/>
        <end position="146"/>
    </location>
</feature>
<sequence length="271" mass="30835">MLQQVEVKELTTAEQLQQLQVLDKEIWEADALPTHQTLGAIRNGGILLGAYYQGELIGFSYSFIGFKDGQMYVNSHKLGVKQIYREHGIGELLKHQQKQIAKDRGYDEIRWVFDPLESTNATLGFAKLGAISQTYVNNYYGQLEDYFNSGLPSDRIVAEWWVQRSHADDVIEELAEEAKPVVSWQVTAAGLPALTSFDAEQAYTQDAYTVAIPQYFQKLKVESPQLAEDWRYKMRTILRTLFAQGYAIVDVIRGAEHVNHYVLVKRAILAL</sequence>
<dbReference type="PANTHER" id="PTHR41700:SF1">
    <property type="entry name" value="N-ACETYLTRANSFERASE DOMAIN-CONTAINING PROTEIN"/>
    <property type="match status" value="1"/>
</dbReference>
<dbReference type="GO" id="GO:0016747">
    <property type="term" value="F:acyltransferase activity, transferring groups other than amino-acyl groups"/>
    <property type="evidence" value="ECO:0007669"/>
    <property type="project" value="InterPro"/>
</dbReference>
<dbReference type="AlphaFoldDB" id="A0A078M9X2"/>
<dbReference type="Pfam" id="PF00583">
    <property type="entry name" value="Acetyltransf_1"/>
    <property type="match status" value="1"/>
</dbReference>
<dbReference type="PATRIC" id="fig|1461583.4.peg.1401"/>
<dbReference type="Gene3D" id="3.40.630.30">
    <property type="match status" value="1"/>
</dbReference>
<evidence type="ECO:0000313" key="2">
    <source>
        <dbReference type="EMBL" id="CEA03125.1"/>
    </source>
</evidence>
<reference evidence="2" key="1">
    <citation type="submission" date="2014-07" db="EMBL/GenBank/DDBJ databases">
        <authorList>
            <person name="Urmite Genomes Urmite Genomes"/>
        </authorList>
    </citation>
    <scope>NUCLEOTIDE SEQUENCE</scope>
    <source>
        <strain evidence="2">13S34_air</strain>
    </source>
</reference>
<gene>
    <name evidence="2" type="ORF">BN1050_01445</name>
</gene>
<dbReference type="EMBL" id="LN483075">
    <property type="protein sequence ID" value="CEA03125.1"/>
    <property type="molecule type" value="Genomic_DNA"/>
</dbReference>